<gene>
    <name evidence="1" type="ORF">SPIL2461_LOCUS321</name>
</gene>
<evidence type="ECO:0000313" key="2">
    <source>
        <dbReference type="Proteomes" id="UP000649617"/>
    </source>
</evidence>
<evidence type="ECO:0000313" key="1">
    <source>
        <dbReference type="EMBL" id="CAE7155256.1"/>
    </source>
</evidence>
<sequence>EVLPDGSGSRVAMFSARFDGGEVELQIRAVHRLLLRHNYEVRMVEAGAGDDFGDDTLLFLDEIKSNDGVMLAVCTAHYAEMTASKFSSYVELKYCFANGVQVLPLRMVDTYPPTPPYGSEHAYDQKGKAKALIGAAFAPSLLYLDCRGKTVEEIASQIAARLRRS</sequence>
<comment type="caution">
    <text evidence="1">The sequence shown here is derived from an EMBL/GenBank/DDBJ whole genome shotgun (WGS) entry which is preliminary data.</text>
</comment>
<accession>A0A812ISP4</accession>
<name>A0A812ISP4_SYMPI</name>
<dbReference type="OrthoDB" id="10479325at2759"/>
<protein>
    <recommendedName>
        <fullName evidence="3">TIR domain-containing protein</fullName>
    </recommendedName>
</protein>
<organism evidence="1 2">
    <name type="scientific">Symbiodinium pilosum</name>
    <name type="common">Dinoflagellate</name>
    <dbReference type="NCBI Taxonomy" id="2952"/>
    <lineage>
        <taxon>Eukaryota</taxon>
        <taxon>Sar</taxon>
        <taxon>Alveolata</taxon>
        <taxon>Dinophyceae</taxon>
        <taxon>Suessiales</taxon>
        <taxon>Symbiodiniaceae</taxon>
        <taxon>Symbiodinium</taxon>
    </lineage>
</organism>
<evidence type="ECO:0008006" key="3">
    <source>
        <dbReference type="Google" id="ProtNLM"/>
    </source>
</evidence>
<dbReference type="AlphaFoldDB" id="A0A812ISP4"/>
<keyword evidence="2" id="KW-1185">Reference proteome</keyword>
<reference evidence="1" key="1">
    <citation type="submission" date="2021-02" db="EMBL/GenBank/DDBJ databases">
        <authorList>
            <person name="Dougan E. K."/>
            <person name="Rhodes N."/>
            <person name="Thang M."/>
            <person name="Chan C."/>
        </authorList>
    </citation>
    <scope>NUCLEOTIDE SEQUENCE</scope>
</reference>
<feature type="non-terminal residue" evidence="1">
    <location>
        <position position="165"/>
    </location>
</feature>
<proteinExistence type="predicted"/>
<dbReference type="Proteomes" id="UP000649617">
    <property type="component" value="Unassembled WGS sequence"/>
</dbReference>
<dbReference type="EMBL" id="CAJNIZ010000174">
    <property type="protein sequence ID" value="CAE7155256.1"/>
    <property type="molecule type" value="Genomic_DNA"/>
</dbReference>